<evidence type="ECO:0000313" key="2">
    <source>
        <dbReference type="EMBL" id="MDC8755957.1"/>
    </source>
</evidence>
<keyword evidence="1" id="KW-0472">Membrane</keyword>
<evidence type="ECO:0000313" key="3">
    <source>
        <dbReference type="Proteomes" id="UP001216558"/>
    </source>
</evidence>
<reference evidence="2 3" key="1">
    <citation type="submission" date="2022-10" db="EMBL/GenBank/DDBJ databases">
        <title>Erythrobacter sp. sf7 Genome sequencing.</title>
        <authorList>
            <person name="Park S."/>
        </authorList>
    </citation>
    <scope>NUCLEOTIDE SEQUENCE [LARGE SCALE GENOMIC DNA]</scope>
    <source>
        <strain evidence="3">sf7</strain>
    </source>
</reference>
<dbReference type="EMBL" id="JAQQXQ010000018">
    <property type="protein sequence ID" value="MDC8755957.1"/>
    <property type="molecule type" value="Genomic_DNA"/>
</dbReference>
<protein>
    <recommendedName>
        <fullName evidence="4">PilZ domain-containing protein</fullName>
    </recommendedName>
</protein>
<feature type="transmembrane region" description="Helical" evidence="1">
    <location>
        <begin position="149"/>
        <end position="171"/>
    </location>
</feature>
<keyword evidence="1" id="KW-0812">Transmembrane</keyword>
<evidence type="ECO:0008006" key="4">
    <source>
        <dbReference type="Google" id="ProtNLM"/>
    </source>
</evidence>
<keyword evidence="3" id="KW-1185">Reference proteome</keyword>
<evidence type="ECO:0000256" key="1">
    <source>
        <dbReference type="SAM" id="Phobius"/>
    </source>
</evidence>
<proteinExistence type="predicted"/>
<name>A0ABT5JT74_9SPHN</name>
<keyword evidence="1" id="KW-1133">Transmembrane helix</keyword>
<dbReference type="RefSeq" id="WP_273679168.1">
    <property type="nucleotide sequence ID" value="NZ_JAQQXQ010000018.1"/>
</dbReference>
<sequence length="172" mass="18872">MAFRAPLIREEAGDHRCEERWRVQLGARRLDGKPSDQLLTILDLSSSGMLLETEQPLGTGAYLIVEMPGEITKICRTVWNSGKFYGATFSEPMSDVKLRDLIKTSSVVWPKFGAGTRHISIDPPIQPTSQEFDDTLVDGDHKFSGAIRLTIIIGVSAALWMCIGVGVLLALG</sequence>
<organism evidence="2 3">
    <name type="scientific">Erythrobacter fulvus</name>
    <dbReference type="NCBI Taxonomy" id="2987523"/>
    <lineage>
        <taxon>Bacteria</taxon>
        <taxon>Pseudomonadati</taxon>
        <taxon>Pseudomonadota</taxon>
        <taxon>Alphaproteobacteria</taxon>
        <taxon>Sphingomonadales</taxon>
        <taxon>Erythrobacteraceae</taxon>
        <taxon>Erythrobacter/Porphyrobacter group</taxon>
        <taxon>Erythrobacter</taxon>
    </lineage>
</organism>
<gene>
    <name evidence="2" type="ORF">OIK40_15020</name>
</gene>
<comment type="caution">
    <text evidence="2">The sequence shown here is derived from an EMBL/GenBank/DDBJ whole genome shotgun (WGS) entry which is preliminary data.</text>
</comment>
<accession>A0ABT5JT74</accession>
<dbReference type="Proteomes" id="UP001216558">
    <property type="component" value="Unassembled WGS sequence"/>
</dbReference>